<feature type="region of interest" description="Disordered" evidence="1">
    <location>
        <begin position="997"/>
        <end position="1042"/>
    </location>
</feature>
<evidence type="ECO:0000256" key="1">
    <source>
        <dbReference type="SAM" id="MobiDB-lite"/>
    </source>
</evidence>
<comment type="caution">
    <text evidence="2">The sequence shown here is derived from an EMBL/GenBank/DDBJ whole genome shotgun (WGS) entry which is preliminary data.</text>
</comment>
<dbReference type="Proteomes" id="UP000029393">
    <property type="component" value="Unassembled WGS sequence"/>
</dbReference>
<gene>
    <name evidence="2" type="ORF">N787_11115</name>
</gene>
<dbReference type="PATRIC" id="fig|1384056.3.peg.1441"/>
<feature type="region of interest" description="Disordered" evidence="1">
    <location>
        <begin position="134"/>
        <end position="158"/>
    </location>
</feature>
<proteinExistence type="predicted"/>
<accession>A0A091BPI9</accession>
<evidence type="ECO:0000313" key="2">
    <source>
        <dbReference type="EMBL" id="KFN46240.1"/>
    </source>
</evidence>
<reference evidence="2 3" key="1">
    <citation type="submission" date="2013-09" db="EMBL/GenBank/DDBJ databases">
        <title>Genome sequencing of Arenimonas metalli.</title>
        <authorList>
            <person name="Chen F."/>
            <person name="Wang G."/>
        </authorList>
    </citation>
    <scope>NUCLEOTIDE SEQUENCE [LARGE SCALE GENOMIC DNA]</scope>
    <source>
        <strain evidence="2 3">CF5-1</strain>
    </source>
</reference>
<name>A0A091BPI9_9GAMM</name>
<keyword evidence="3" id="KW-1185">Reference proteome</keyword>
<organism evidence="2 3">
    <name type="scientific">Arenimonas metalli CF5-1</name>
    <dbReference type="NCBI Taxonomy" id="1384056"/>
    <lineage>
        <taxon>Bacteria</taxon>
        <taxon>Pseudomonadati</taxon>
        <taxon>Pseudomonadota</taxon>
        <taxon>Gammaproteobacteria</taxon>
        <taxon>Lysobacterales</taxon>
        <taxon>Lysobacteraceae</taxon>
        <taxon>Arenimonas</taxon>
    </lineage>
</organism>
<sequence length="1661" mass="182466">MASGALEILAADLTKDYPVLTALAAHDRRDREGRSTPLARLFAWLIFELHIRGRYAHSQKELSGILRGLSRGGQQSALLGSLGSARTPRDLQQSMLRLGAGKPEDASLTGHDSFDTLWRTELCAAVDSLTSPGAPNFEYESGEESLATPVTASGDPDDDDALDDAPFFLVPSIPEGETIPHPRSQLALALALAFERRSTADILRHPDNLAPPVVTQAAWRGAHEHAQRSLERGDHAAARRQLALLLAIEAGVSEAEIPRLNIGLPVSAQWLQLDLAGRRLLRGEVRPRQAFSPTAEDAPKWMETGSDITFPLTDETLRLADRLLESRSDPAEKRCPFVLLPGDRPDGKSILRTALRESSPNSNYSPTIFRKRIASHLHGVLGLDVAQMAFGDSFGMNPTGTYYCRIAVSTIASCLASELARVTSGSVAATVEWTSLTGYIGSRVAPAGSPIADLALRIRPIAPRRRGRPNLANCISEWRLRRDRLAIHLALATGHRPNDSLSLVVLDNFALRHALVVLRDKRSDPAHFTRFASTGWAFVHELRDYLGFLEMLIRNSGVSQVRHIARTILRGGAPLFRIVDETSNPIDLNVPALFAALPAPWNEKRNLHRHALCQLLVQAGIDPELRFAQMGWLLAAGGGSSECAPYSPVEFTAEIAPLIDDCLRKMGWLVPSDAGPIQIELPARPLTAWEPRIKCHQDECVAQVHRLRVALFERRASALPIIQGRLAGALTIHAPGFELVVSGGRPWIRAMDRNATLDGRAPFSEAVVRFLLDKVAPAGGPAIESMVAAREVARLLREGIANRECRGFIPAVPRLSPVQEPSPFLLSGGLAIGHTDLIRDQLEKLAIKVASDDVSMLGHLAWLAVLSSTPYRSIDRAKEIVVGSKDAIHAEAEGWVMRVPTRSGAACLTGLPFVLLDKLRREHSDADLESVLTREGFSRWFSRMFPGMVAEGANETGALQLLEQTLQVAARFELTGIERALLLGDLKAASVSAVRAASVTDGRTVPDPSLSPSPEASDYSDDPHPETTPAPRTSPSHRPREKPQSLLLLPLFSIDFKGEIDGVPALPAKRRRAQLIHAVVDRRKRIGAELTTDLLLLDYFLHLLGEERGTKGKCRPGTIHTKAHRFAKRLLELGLGSWDEMSIEQITTAFHAVLLQSPTKMRARVLGEIRQFHSISGRRYDIESPDWALLCKAAGQRWVGRDAGILGKHEIRRVARVLEDALVPEGERLFVPLRESRLRELHRVARALLEASGCRPRSIYGLSLADLHFDDEGDFIHLQARGRFESQKTPTAAGFIPLEGDLWNSDREWLRGWHERRCEGRDPSLLPKIPLFEEPGTEPGTRFAMREIFGRIGQLLRWSTSIGNARTYWLRKHRLQERHRRIQRLRNPTSRDVVHALRVSGHMSIHTPLASYLHDAMGYMERGMRVGADVGRPALAAITGLKLGTLAQRARRCSASNGGHGGGDELRIALTLPAPTWMEATEFDPGTAPVVATRTSGDLSTIATAMSGLSLGWDEVTTARRCGIAPEAVVRVRAGMDLLTRWTTYRFGLQEGELAQPRSTSTNQALLDLLRNPPAQLSAVAVHWGQLAIRVPISAGCPLIDKKLEVDLEEILAGVSLGSERIEIEGVGVIRPAHPRESYGLWPALRWVLAVAWVADHVPPR</sequence>
<evidence type="ECO:0000313" key="3">
    <source>
        <dbReference type="Proteomes" id="UP000029393"/>
    </source>
</evidence>
<protein>
    <submittedName>
        <fullName evidence="2">Uncharacterized protein</fullName>
    </submittedName>
</protein>
<dbReference type="EMBL" id="AVCK01000018">
    <property type="protein sequence ID" value="KFN46240.1"/>
    <property type="molecule type" value="Genomic_DNA"/>
</dbReference>